<sequence length="204" mass="22291">MAATLESLIGNFKSTRAHYRDGSIELCVTAGTLEEAIRRAATAAHPRWKKHIHQRRIPDDVLEAVSAKLLTRIDRIQSATTFDDLHRIVASCAVAGFAEMAIYDTALRLGMRLKKPPTAVYLHAGTRKGAEALNRNIAGGRLNLSKDILQMHELPAPLQQLSPAEVEDFLCVYKKYLQDRSAPPDNFPSGIGCCATSGPGRLGC</sequence>
<gene>
    <name evidence="1" type="ORF">MVI01_72110</name>
    <name evidence="2" type="ORF">SAMN04488504_11414</name>
</gene>
<proteinExistence type="predicted"/>
<evidence type="ECO:0000313" key="2">
    <source>
        <dbReference type="EMBL" id="SDE88183.1"/>
    </source>
</evidence>
<reference evidence="2 3" key="1">
    <citation type="submission" date="2016-10" db="EMBL/GenBank/DDBJ databases">
        <authorList>
            <person name="Varghese N."/>
            <person name="Submissions S."/>
        </authorList>
    </citation>
    <scope>NUCLEOTIDE SEQUENCE [LARGE SCALE GENOMIC DNA]</scope>
    <source>
        <strain evidence="2 3">DSM 2260</strain>
    </source>
</reference>
<dbReference type="EMBL" id="BJVY01000073">
    <property type="protein sequence ID" value="GEL75427.1"/>
    <property type="molecule type" value="Genomic_DNA"/>
</dbReference>
<organism evidence="1 4">
    <name type="scientific">Myxococcus virescens</name>
    <dbReference type="NCBI Taxonomy" id="83456"/>
    <lineage>
        <taxon>Bacteria</taxon>
        <taxon>Pseudomonadati</taxon>
        <taxon>Myxococcota</taxon>
        <taxon>Myxococcia</taxon>
        <taxon>Myxococcales</taxon>
        <taxon>Cystobacterineae</taxon>
        <taxon>Myxococcaceae</taxon>
        <taxon>Myxococcus</taxon>
    </lineage>
</organism>
<protein>
    <submittedName>
        <fullName evidence="1">Uncharacterized protein</fullName>
    </submittedName>
</protein>
<dbReference type="RefSeq" id="WP_143043219.1">
    <property type="nucleotide sequence ID" value="NZ_BJVY01000073.1"/>
</dbReference>
<evidence type="ECO:0000313" key="4">
    <source>
        <dbReference type="Proteomes" id="UP000321224"/>
    </source>
</evidence>
<dbReference type="AlphaFoldDB" id="A0A511HPB0"/>
<evidence type="ECO:0000313" key="1">
    <source>
        <dbReference type="EMBL" id="GEL75427.1"/>
    </source>
</evidence>
<dbReference type="Proteomes" id="UP000198717">
    <property type="component" value="Unassembled WGS sequence"/>
</dbReference>
<keyword evidence="3" id="KW-1185">Reference proteome</keyword>
<evidence type="ECO:0000313" key="3">
    <source>
        <dbReference type="Proteomes" id="UP000198717"/>
    </source>
</evidence>
<comment type="caution">
    <text evidence="1">The sequence shown here is derived from an EMBL/GenBank/DDBJ whole genome shotgun (WGS) entry which is preliminary data.</text>
</comment>
<dbReference type="EMBL" id="FNAJ01000014">
    <property type="protein sequence ID" value="SDE88183.1"/>
    <property type="molecule type" value="Genomic_DNA"/>
</dbReference>
<name>A0A511HPB0_9BACT</name>
<accession>A0A511HPB0</accession>
<reference evidence="1 4" key="2">
    <citation type="submission" date="2019-07" db="EMBL/GenBank/DDBJ databases">
        <title>Whole genome shotgun sequence of Myxococcus virescens NBRC 100334.</title>
        <authorList>
            <person name="Hosoyama A."/>
            <person name="Uohara A."/>
            <person name="Ohji S."/>
            <person name="Ichikawa N."/>
        </authorList>
    </citation>
    <scope>NUCLEOTIDE SEQUENCE [LARGE SCALE GENOMIC DNA]</scope>
    <source>
        <strain evidence="1 4">NBRC 100334</strain>
    </source>
</reference>
<dbReference type="Proteomes" id="UP000321224">
    <property type="component" value="Unassembled WGS sequence"/>
</dbReference>